<evidence type="ECO:0000256" key="1">
    <source>
        <dbReference type="SAM" id="MobiDB-lite"/>
    </source>
</evidence>
<feature type="compositionally biased region" description="Acidic residues" evidence="1">
    <location>
        <begin position="24"/>
        <end position="44"/>
    </location>
</feature>
<reference evidence="2" key="1">
    <citation type="submission" date="2022-09" db="EMBL/GenBank/DDBJ databases">
        <title>Fusarium specimens isolated from Avocado Roots.</title>
        <authorList>
            <person name="Stajich J."/>
            <person name="Roper C."/>
            <person name="Heimlech-Rivalta G."/>
        </authorList>
    </citation>
    <scope>NUCLEOTIDE SEQUENCE</scope>
    <source>
        <strain evidence="2">CF00095</strain>
    </source>
</reference>
<evidence type="ECO:0000313" key="2">
    <source>
        <dbReference type="EMBL" id="KAJ4129838.1"/>
    </source>
</evidence>
<sequence length="105" mass="10880">MSGETTSLALQKTLDRTSTRGNESDESGESDQYDGEDEGTEEETTANSKEHEAKEGSINVSSTNATDAELEHVIAAIAPADDSVLAAAVSAPVPFSPVEALVSPI</sequence>
<dbReference type="EMBL" id="JAOQBH010000010">
    <property type="protein sequence ID" value="KAJ4129838.1"/>
    <property type="molecule type" value="Genomic_DNA"/>
</dbReference>
<feature type="region of interest" description="Disordered" evidence="1">
    <location>
        <begin position="1"/>
        <end position="64"/>
    </location>
</feature>
<accession>A0ABQ8R995</accession>
<name>A0ABQ8R995_FUSEQ</name>
<comment type="caution">
    <text evidence="2">The sequence shown here is derived from an EMBL/GenBank/DDBJ whole genome shotgun (WGS) entry which is preliminary data.</text>
</comment>
<protein>
    <submittedName>
        <fullName evidence="2">Uncharacterized protein</fullName>
    </submittedName>
</protein>
<evidence type="ECO:0000313" key="3">
    <source>
        <dbReference type="Proteomes" id="UP001152024"/>
    </source>
</evidence>
<keyword evidence="3" id="KW-1185">Reference proteome</keyword>
<proteinExistence type="predicted"/>
<dbReference type="Proteomes" id="UP001152024">
    <property type="component" value="Unassembled WGS sequence"/>
</dbReference>
<feature type="compositionally biased region" description="Polar residues" evidence="1">
    <location>
        <begin position="1"/>
        <end position="10"/>
    </location>
</feature>
<gene>
    <name evidence="2" type="ORF">NW768_006808</name>
</gene>
<organism evidence="2 3">
    <name type="scientific">Fusarium equiseti</name>
    <name type="common">Fusarium scirpi</name>
    <dbReference type="NCBI Taxonomy" id="61235"/>
    <lineage>
        <taxon>Eukaryota</taxon>
        <taxon>Fungi</taxon>
        <taxon>Dikarya</taxon>
        <taxon>Ascomycota</taxon>
        <taxon>Pezizomycotina</taxon>
        <taxon>Sordariomycetes</taxon>
        <taxon>Hypocreomycetidae</taxon>
        <taxon>Hypocreales</taxon>
        <taxon>Nectriaceae</taxon>
        <taxon>Fusarium</taxon>
        <taxon>Fusarium incarnatum-equiseti species complex</taxon>
    </lineage>
</organism>